<dbReference type="Gene3D" id="1.10.245.10">
    <property type="entry name" value="SWIB/MDM2 domain"/>
    <property type="match status" value="1"/>
</dbReference>
<dbReference type="GeneID" id="9588472"/>
<dbReference type="InterPro" id="IPR036885">
    <property type="entry name" value="SWIB_MDM2_dom_sf"/>
</dbReference>
<dbReference type="AlphaFoldDB" id="D8Q9T0"/>
<dbReference type="SMART" id="SM00151">
    <property type="entry name" value="SWIB"/>
    <property type="match status" value="1"/>
</dbReference>
<dbReference type="KEGG" id="scm:SCHCO_02669463"/>
<name>D8Q9T0_SCHCM</name>
<dbReference type="Proteomes" id="UP000007431">
    <property type="component" value="Unassembled WGS sequence"/>
</dbReference>
<dbReference type="SUPFAM" id="SSF47592">
    <property type="entry name" value="SWIB/MDM2 domain"/>
    <property type="match status" value="1"/>
</dbReference>
<dbReference type="RefSeq" id="XP_003030182.1">
    <property type="nucleotide sequence ID" value="XM_003030136.1"/>
</dbReference>
<organism evidence="4">
    <name type="scientific">Schizophyllum commune (strain H4-8 / FGSC 9210)</name>
    <name type="common">Split gill fungus</name>
    <dbReference type="NCBI Taxonomy" id="578458"/>
    <lineage>
        <taxon>Eukaryota</taxon>
        <taxon>Fungi</taxon>
        <taxon>Dikarya</taxon>
        <taxon>Basidiomycota</taxon>
        <taxon>Agaricomycotina</taxon>
        <taxon>Agaricomycetes</taxon>
        <taxon>Agaricomycetidae</taxon>
        <taxon>Agaricales</taxon>
        <taxon>Schizophyllaceae</taxon>
        <taxon>Schizophyllum</taxon>
    </lineage>
</organism>
<reference evidence="3 4" key="1">
    <citation type="journal article" date="2010" name="Nat. Biotechnol.">
        <title>Genome sequence of the model mushroom Schizophyllum commune.</title>
        <authorList>
            <person name="Ohm R.A."/>
            <person name="de Jong J.F."/>
            <person name="Lugones L.G."/>
            <person name="Aerts A."/>
            <person name="Kothe E."/>
            <person name="Stajich J.E."/>
            <person name="de Vries R.P."/>
            <person name="Record E."/>
            <person name="Levasseur A."/>
            <person name="Baker S.E."/>
            <person name="Bartholomew K.A."/>
            <person name="Coutinho P.M."/>
            <person name="Erdmann S."/>
            <person name="Fowler T.J."/>
            <person name="Gathman A.C."/>
            <person name="Lombard V."/>
            <person name="Henrissat B."/>
            <person name="Knabe N."/>
            <person name="Kuees U."/>
            <person name="Lilly W.W."/>
            <person name="Lindquist E."/>
            <person name="Lucas S."/>
            <person name="Magnuson J.K."/>
            <person name="Piumi F."/>
            <person name="Raudaskoski M."/>
            <person name="Salamov A."/>
            <person name="Schmutz J."/>
            <person name="Schwarze F.W.M.R."/>
            <person name="vanKuyk P.A."/>
            <person name="Horton J.S."/>
            <person name="Grigoriev I.V."/>
            <person name="Woesten H.A.B."/>
        </authorList>
    </citation>
    <scope>NUCLEOTIDE SEQUENCE [LARGE SCALE GENOMIC DNA]</scope>
    <source>
        <strain evidence="4">H4-8 / FGSC 9210</strain>
    </source>
</reference>
<accession>D8Q9T0</accession>
<feature type="region of interest" description="Disordered" evidence="1">
    <location>
        <begin position="61"/>
        <end position="198"/>
    </location>
</feature>
<dbReference type="InterPro" id="IPR019835">
    <property type="entry name" value="SWIB_domain"/>
</dbReference>
<evidence type="ECO:0000313" key="4">
    <source>
        <dbReference type="Proteomes" id="UP000007431"/>
    </source>
</evidence>
<dbReference type="EMBL" id="GL377308">
    <property type="protein sequence ID" value="EFI95279.1"/>
    <property type="molecule type" value="Genomic_DNA"/>
</dbReference>
<dbReference type="InParanoid" id="D8Q9T0"/>
<dbReference type="OMA" id="KVWQYIR"/>
<gene>
    <name evidence="3" type="ORF">SCHCODRAFT_57454</name>
</gene>
<dbReference type="Pfam" id="PF02201">
    <property type="entry name" value="SWIB"/>
    <property type="match status" value="1"/>
</dbReference>
<dbReference type="VEuPathDB" id="FungiDB:SCHCODRAFT_02669463"/>
<sequence length="278" mass="31111">MFDFDSLEPHIRTILSAPGVDLKTVSAKRVRKELIGREPELTADFIKENKSEIDAVIGRVFEQVNPPDQESEVEEEPEEEVKPAEKPSRKRKHSGEDEDEGTEGQTGDDDEEEEEEEEKPKPKKKKKKASSSTMSDAELARKLSGEINGRARRTKARNASPRKQKKSAATVDSDDEDGEEGGKKKKRKASGGGAKGGFAKEFALSEPLSAVLNEQKLSRPQVVKQLWVYIKANELQNPSNKREIVCDDALRRVFNTDKIDMFKMNKELGSHLYDAANS</sequence>
<dbReference type="PROSITE" id="PS51925">
    <property type="entry name" value="SWIB_MDM2"/>
    <property type="match status" value="1"/>
</dbReference>
<keyword evidence="4" id="KW-1185">Reference proteome</keyword>
<feature type="compositionally biased region" description="Acidic residues" evidence="1">
    <location>
        <begin position="96"/>
        <end position="117"/>
    </location>
</feature>
<dbReference type="OrthoDB" id="10251073at2759"/>
<evidence type="ECO:0000256" key="1">
    <source>
        <dbReference type="SAM" id="MobiDB-lite"/>
    </source>
</evidence>
<dbReference type="InterPro" id="IPR003121">
    <property type="entry name" value="SWIB_MDM2_domain"/>
</dbReference>
<dbReference type="CDD" id="cd10567">
    <property type="entry name" value="SWIB-MDM2_like"/>
    <property type="match status" value="1"/>
</dbReference>
<evidence type="ECO:0000259" key="2">
    <source>
        <dbReference type="PROSITE" id="PS51925"/>
    </source>
</evidence>
<evidence type="ECO:0000313" key="3">
    <source>
        <dbReference type="EMBL" id="EFI95279.1"/>
    </source>
</evidence>
<dbReference type="PANTHER" id="PTHR13844">
    <property type="entry name" value="SWI/SNF-RELATED MATRIX-ASSOCIATED ACTIN-DEPENDENT REGULATOR OF CHROMATIN SUBFAMILY D"/>
    <property type="match status" value="1"/>
</dbReference>
<feature type="compositionally biased region" description="Basic residues" evidence="1">
    <location>
        <begin position="150"/>
        <end position="166"/>
    </location>
</feature>
<protein>
    <recommendedName>
        <fullName evidence="2">DM2 domain-containing protein</fullName>
    </recommendedName>
</protein>
<dbReference type="STRING" id="578458.D8Q9T0"/>
<dbReference type="HOGENOM" id="CLU_046065_1_1_1"/>
<feature type="compositionally biased region" description="Acidic residues" evidence="1">
    <location>
        <begin position="69"/>
        <end position="79"/>
    </location>
</feature>
<dbReference type="eggNOG" id="KOG1946">
    <property type="taxonomic scope" value="Eukaryota"/>
</dbReference>
<proteinExistence type="predicted"/>
<feature type="domain" description="DM2" evidence="2">
    <location>
        <begin position="197"/>
        <end position="274"/>
    </location>
</feature>